<dbReference type="OrthoDB" id="410044at2759"/>
<dbReference type="STRING" id="1071380.I2GWZ3"/>
<feature type="domain" description="RRM" evidence="5">
    <location>
        <begin position="182"/>
        <end position="261"/>
    </location>
</feature>
<feature type="compositionally biased region" description="Low complexity" evidence="4">
    <location>
        <begin position="596"/>
        <end position="657"/>
    </location>
</feature>
<dbReference type="RefSeq" id="XP_004178164.1">
    <property type="nucleotide sequence ID" value="XM_004178116.1"/>
</dbReference>
<dbReference type="PANTHER" id="PTHR13952">
    <property type="entry name" value="U1 SMALL NUCLEAR RIBONUCLEOPROTEIN 70 KD"/>
    <property type="match status" value="1"/>
</dbReference>
<proteinExistence type="predicted"/>
<dbReference type="Pfam" id="PF00076">
    <property type="entry name" value="RRM_1"/>
    <property type="match status" value="2"/>
</dbReference>
<keyword evidence="7" id="KW-1185">Reference proteome</keyword>
<dbReference type="AlphaFoldDB" id="I2GWZ3"/>
<dbReference type="HOGENOM" id="CLU_016668_0_0_1"/>
<dbReference type="Proteomes" id="UP000002866">
    <property type="component" value="Chromosome 1"/>
</dbReference>
<dbReference type="eggNOG" id="ENOG502QUGB">
    <property type="taxonomic scope" value="Eukaryota"/>
</dbReference>
<keyword evidence="3" id="KW-0694">RNA-binding</keyword>
<gene>
    <name evidence="6" type="primary">TBLA0A08550</name>
    <name evidence="6" type="ORF">TBLA_0A08550</name>
</gene>
<dbReference type="OMA" id="LNKTMHV"/>
<dbReference type="PROSITE" id="PS50102">
    <property type="entry name" value="RRM"/>
    <property type="match status" value="2"/>
</dbReference>
<reference evidence="6 7" key="1">
    <citation type="journal article" date="2011" name="Proc. Natl. Acad. Sci. U.S.A.">
        <title>Evolutionary erosion of yeast sex chromosomes by mating-type switching accidents.</title>
        <authorList>
            <person name="Gordon J.L."/>
            <person name="Armisen D."/>
            <person name="Proux-Wera E."/>
            <person name="Oheigeartaigh S.S."/>
            <person name="Byrne K.P."/>
            <person name="Wolfe K.H."/>
        </authorList>
    </citation>
    <scope>NUCLEOTIDE SEQUENCE [LARGE SCALE GENOMIC DNA]</scope>
    <source>
        <strain evidence="7">ATCC 34711 / CBS 6284 / DSM 70876 / NBRC 10599 / NRRL Y-10934 / UCD 77-7</strain>
    </source>
</reference>
<dbReference type="SMART" id="SM00360">
    <property type="entry name" value="RRM"/>
    <property type="match status" value="2"/>
</dbReference>
<feature type="region of interest" description="Disordered" evidence="4">
    <location>
        <begin position="591"/>
        <end position="657"/>
    </location>
</feature>
<feature type="region of interest" description="Disordered" evidence="4">
    <location>
        <begin position="117"/>
        <end position="177"/>
    </location>
</feature>
<dbReference type="CDD" id="cd12453">
    <property type="entry name" value="RRM1_RIM4_like"/>
    <property type="match status" value="1"/>
</dbReference>
<dbReference type="InterPro" id="IPR000504">
    <property type="entry name" value="RRM_dom"/>
</dbReference>
<sequence>MAAKKLYYTNNNIHLKNQWSNKKPKGTVSSNTDGNNCYNSNEKENKIDLDAEYDENYTVGPSLLSQKYSTENKNKGKIVTPMLDIPQKFEFQESSNRSMEFEDENLDGVPPNFVVSEAESQSGSESESESEPGLSSEEEDTCSGEEKLNSKDKVGNNSNSEETETETVESTKQNSLRNQPSSCVFVASLAATLTDEELSNSVTNHFAKYGDLKMVKVLRDGKNRPYAFVQYTNDSDATRALKEAHGSKLDGRELRCERARVNRTLHISSKIQLNDEFIKTMCMEFGQLEQVIKGQNNNPYIRRNNYLSNMINSWFVRFVYRDDAIRAFANIRSNPNLIVNWVQNVDIKVGENLLNNDEIQDSPNTKKSDSNSSTLVPNSISPSSISRRHSWLDDCGKYSNRFNPNWSISNSLSNNPIKVEELAIDKKSIFVGQLSNDATEENLKERFSTHGEITNFTLIRKPTNIFAFIEFKTEASAASAFEKENHAIFLNKTMHVQYKEISRSRRSFSNSNNKNFPANDYKKMSAPQINLAPPPINVYRRHSIDPTPIVPHYMANSLPRIPSFGVNPYLPYNNYSTRRKSMPDWSTVRSFKSDLDSNTTANTISDNNNNSNMNADSSSEISTTSASKSTTGAMYDNSFSGNTNSNTTTSNSGINGENYRKNFNYKRNNNYKYSINDPNRSYYYSQYYFQPMNYPMNPMGGNFMPNNNSPTHPYMMFCPMPPPTGVDPSMFVPRMNNSNPMMPANMAPSNDPMGMHSSEDNPGNIDMIPTGDMITEESPIQNLDY</sequence>
<dbReference type="GO" id="GO:0030435">
    <property type="term" value="P:sporulation resulting in formation of a cellular spore"/>
    <property type="evidence" value="ECO:0007669"/>
    <property type="project" value="EnsemblFungi"/>
</dbReference>
<name>I2GWZ3_HENB6</name>
<dbReference type="InterPro" id="IPR051183">
    <property type="entry name" value="U1_U11-U12_snRNP_70-35kDa"/>
</dbReference>
<dbReference type="GO" id="GO:0010494">
    <property type="term" value="C:cytoplasmic stress granule"/>
    <property type="evidence" value="ECO:0007669"/>
    <property type="project" value="EnsemblFungi"/>
</dbReference>
<dbReference type="GO" id="GO:0007131">
    <property type="term" value="P:reciprocal meiotic recombination"/>
    <property type="evidence" value="ECO:0007669"/>
    <property type="project" value="EnsemblFungi"/>
</dbReference>
<dbReference type="GeneID" id="14493164"/>
<keyword evidence="2" id="KW-0539">Nucleus</keyword>
<dbReference type="Gene3D" id="3.30.70.330">
    <property type="match status" value="2"/>
</dbReference>
<dbReference type="SMART" id="SM00361">
    <property type="entry name" value="RRM_1"/>
    <property type="match status" value="1"/>
</dbReference>
<feature type="domain" description="RRM" evidence="5">
    <location>
        <begin position="427"/>
        <end position="501"/>
    </location>
</feature>
<evidence type="ECO:0000259" key="5">
    <source>
        <dbReference type="PROSITE" id="PS50102"/>
    </source>
</evidence>
<evidence type="ECO:0000256" key="2">
    <source>
        <dbReference type="ARBA" id="ARBA00023242"/>
    </source>
</evidence>
<dbReference type="InterPro" id="IPR035979">
    <property type="entry name" value="RBD_domain_sf"/>
</dbReference>
<evidence type="ECO:0000256" key="4">
    <source>
        <dbReference type="SAM" id="MobiDB-lite"/>
    </source>
</evidence>
<feature type="compositionally biased region" description="Acidic residues" evidence="4">
    <location>
        <begin position="126"/>
        <end position="143"/>
    </location>
</feature>
<dbReference type="GO" id="GO:0003729">
    <property type="term" value="F:mRNA binding"/>
    <property type="evidence" value="ECO:0007669"/>
    <property type="project" value="TreeGrafter"/>
</dbReference>
<dbReference type="GO" id="GO:0071011">
    <property type="term" value="C:precatalytic spliceosome"/>
    <property type="evidence" value="ECO:0007669"/>
    <property type="project" value="TreeGrafter"/>
</dbReference>
<dbReference type="KEGG" id="tbl:TBLA_0A08550"/>
<dbReference type="EMBL" id="HE806316">
    <property type="protein sequence ID" value="CCH58645.1"/>
    <property type="molecule type" value="Genomic_DNA"/>
</dbReference>
<dbReference type="SUPFAM" id="SSF54928">
    <property type="entry name" value="RNA-binding domain, RBD"/>
    <property type="match status" value="2"/>
</dbReference>
<evidence type="ECO:0000256" key="3">
    <source>
        <dbReference type="PROSITE-ProRule" id="PRU00176"/>
    </source>
</evidence>
<dbReference type="GO" id="GO:0017069">
    <property type="term" value="F:snRNA binding"/>
    <property type="evidence" value="ECO:0007669"/>
    <property type="project" value="TreeGrafter"/>
</dbReference>
<dbReference type="InterPro" id="IPR003954">
    <property type="entry name" value="RRM_euk-type"/>
</dbReference>
<feature type="region of interest" description="Disordered" evidence="4">
    <location>
        <begin position="356"/>
        <end position="387"/>
    </location>
</feature>
<dbReference type="GO" id="GO:0006279">
    <property type="term" value="P:premeiotic DNA replication"/>
    <property type="evidence" value="ECO:0007669"/>
    <property type="project" value="EnsemblFungi"/>
</dbReference>
<dbReference type="GO" id="GO:0000398">
    <property type="term" value="P:mRNA splicing, via spliceosome"/>
    <property type="evidence" value="ECO:0007669"/>
    <property type="project" value="TreeGrafter"/>
</dbReference>
<organism evidence="6 7">
    <name type="scientific">Henningerozyma blattae (strain ATCC 34711 / CBS 6284 / DSM 70876 / NBRC 10599 / NRRL Y-10934 / UCD 77-7)</name>
    <name type="common">Yeast</name>
    <name type="synonym">Tetrapisispora blattae</name>
    <dbReference type="NCBI Taxonomy" id="1071380"/>
    <lineage>
        <taxon>Eukaryota</taxon>
        <taxon>Fungi</taxon>
        <taxon>Dikarya</taxon>
        <taxon>Ascomycota</taxon>
        <taxon>Saccharomycotina</taxon>
        <taxon>Saccharomycetes</taxon>
        <taxon>Saccharomycetales</taxon>
        <taxon>Saccharomycetaceae</taxon>
        <taxon>Henningerozyma</taxon>
    </lineage>
</organism>
<comment type="subcellular location">
    <subcellularLocation>
        <location evidence="1">Nucleus</location>
    </subcellularLocation>
</comment>
<dbReference type="InParanoid" id="I2GWZ3"/>
<dbReference type="FunCoup" id="I2GWZ3">
    <property type="interactions" value="121"/>
</dbReference>
<dbReference type="InterPro" id="IPR012677">
    <property type="entry name" value="Nucleotide-bd_a/b_plait_sf"/>
</dbReference>
<dbReference type="PANTHER" id="PTHR13952:SF6">
    <property type="entry name" value="U11_U12 SMALL NUCLEAR RIBONUCLEOPROTEIN 35 KDA PROTEIN"/>
    <property type="match status" value="1"/>
</dbReference>
<feature type="compositionally biased region" description="Basic and acidic residues" evidence="4">
    <location>
        <begin position="144"/>
        <end position="154"/>
    </location>
</feature>
<evidence type="ECO:0000313" key="6">
    <source>
        <dbReference type="EMBL" id="CCH58645.1"/>
    </source>
</evidence>
<feature type="compositionally biased region" description="Polar residues" evidence="4">
    <location>
        <begin position="17"/>
        <end position="40"/>
    </location>
</feature>
<evidence type="ECO:0000313" key="7">
    <source>
        <dbReference type="Proteomes" id="UP000002866"/>
    </source>
</evidence>
<feature type="region of interest" description="Disordered" evidence="4">
    <location>
        <begin position="17"/>
        <end position="42"/>
    </location>
</feature>
<dbReference type="InterPro" id="IPR034352">
    <property type="entry name" value="Rim4_RRM1"/>
</dbReference>
<accession>I2GWZ3</accession>
<protein>
    <recommendedName>
        <fullName evidence="5">RRM domain-containing protein</fullName>
    </recommendedName>
</protein>
<evidence type="ECO:0000256" key="1">
    <source>
        <dbReference type="ARBA" id="ARBA00004123"/>
    </source>
</evidence>